<name>A0A843V5A0_COLES</name>
<evidence type="ECO:0000256" key="2">
    <source>
        <dbReference type="SAM" id="Phobius"/>
    </source>
</evidence>
<organism evidence="3 4">
    <name type="scientific">Colocasia esculenta</name>
    <name type="common">Wild taro</name>
    <name type="synonym">Arum esculentum</name>
    <dbReference type="NCBI Taxonomy" id="4460"/>
    <lineage>
        <taxon>Eukaryota</taxon>
        <taxon>Viridiplantae</taxon>
        <taxon>Streptophyta</taxon>
        <taxon>Embryophyta</taxon>
        <taxon>Tracheophyta</taxon>
        <taxon>Spermatophyta</taxon>
        <taxon>Magnoliopsida</taxon>
        <taxon>Liliopsida</taxon>
        <taxon>Araceae</taxon>
        <taxon>Aroideae</taxon>
        <taxon>Colocasieae</taxon>
        <taxon>Colocasia</taxon>
    </lineage>
</organism>
<feature type="region of interest" description="Disordered" evidence="1">
    <location>
        <begin position="501"/>
        <end position="520"/>
    </location>
</feature>
<accession>A0A843V5A0</accession>
<evidence type="ECO:0000313" key="4">
    <source>
        <dbReference type="Proteomes" id="UP000652761"/>
    </source>
</evidence>
<evidence type="ECO:0000256" key="1">
    <source>
        <dbReference type="SAM" id="MobiDB-lite"/>
    </source>
</evidence>
<dbReference type="Proteomes" id="UP000652761">
    <property type="component" value="Unassembled WGS sequence"/>
</dbReference>
<dbReference type="AlphaFoldDB" id="A0A843V5A0"/>
<protein>
    <submittedName>
        <fullName evidence="3">Uncharacterized protein</fullName>
    </submittedName>
</protein>
<evidence type="ECO:0000313" key="3">
    <source>
        <dbReference type="EMBL" id="MQL91401.1"/>
    </source>
</evidence>
<keyword evidence="2" id="KW-0472">Membrane</keyword>
<feature type="compositionally biased region" description="Polar residues" evidence="1">
    <location>
        <begin position="1"/>
        <end position="12"/>
    </location>
</feature>
<comment type="caution">
    <text evidence="3">The sequence shown here is derived from an EMBL/GenBank/DDBJ whole genome shotgun (WGS) entry which is preliminary data.</text>
</comment>
<dbReference type="EMBL" id="NMUH01001336">
    <property type="protein sequence ID" value="MQL91401.1"/>
    <property type="molecule type" value="Genomic_DNA"/>
</dbReference>
<sequence>MSMEITSSNSAISGRGDASGGRLDGGGDEQTKKNIVASTTGGGEASWVVDIQERANTIDIEGEKKAWNHSIYKVPACIRVLNPDAYTPQVVSFGPYHHGEEAPAAMEEHKTRSLVHLLWRCKKPLTSFVSEMKTVEQQLMDAYAGLQEKWRQDPEGFLKLMILDGCFMLEVMRYSKASSRKGAAGGATILAPAKPNYSDYGSKDPIFSWHGVLNTVPIIKRDMLMMENQLPLLVLSKLAAVESGTTVSDDTIHSLVLEFLAANQCRVTSGLHLLDVYRQSLLHGPIPKSVPDKRKQQRKTSRGKETVVVTDIIRSATELNEAGIQFKLSESDSLRDIHFKHGVLSLPVMVVDDLTECTFLNLMAFERLHAGTGNEVTSYVFFMDNIIDSPADVSLLNSKAILHNAVGSDKEVARLFNTLSKDVALDPNSRLDHVHGKVNKYCRQKMNKWRANLIHTYFRNPWAALSLAAAIFLLALTVAQTVFTVLQWDLALKDASTPTPPLLPPPSLLAPSPSPTSSPF</sequence>
<dbReference type="InterPro" id="IPR004158">
    <property type="entry name" value="DUF247_pln"/>
</dbReference>
<dbReference type="OrthoDB" id="1846188at2759"/>
<gene>
    <name evidence="3" type="ORF">Taro_024016</name>
</gene>
<keyword evidence="2" id="KW-1133">Transmembrane helix</keyword>
<dbReference type="PANTHER" id="PTHR31170">
    <property type="entry name" value="BNAC04G53230D PROTEIN"/>
    <property type="match status" value="1"/>
</dbReference>
<keyword evidence="2" id="KW-0812">Transmembrane</keyword>
<feature type="transmembrane region" description="Helical" evidence="2">
    <location>
        <begin position="462"/>
        <end position="486"/>
    </location>
</feature>
<proteinExistence type="predicted"/>
<dbReference type="Pfam" id="PF03140">
    <property type="entry name" value="DUF247"/>
    <property type="match status" value="1"/>
</dbReference>
<feature type="region of interest" description="Disordered" evidence="1">
    <location>
        <begin position="1"/>
        <end position="39"/>
    </location>
</feature>
<dbReference type="PANTHER" id="PTHR31170:SF18">
    <property type="entry name" value="(WILD MALAYSIAN BANANA) HYPOTHETICAL PROTEIN"/>
    <property type="match status" value="1"/>
</dbReference>
<keyword evidence="4" id="KW-1185">Reference proteome</keyword>
<reference evidence="3" key="1">
    <citation type="submission" date="2017-07" db="EMBL/GenBank/DDBJ databases">
        <title>Taro Niue Genome Assembly and Annotation.</title>
        <authorList>
            <person name="Atibalentja N."/>
            <person name="Keating K."/>
            <person name="Fields C.J."/>
        </authorList>
    </citation>
    <scope>NUCLEOTIDE SEQUENCE</scope>
    <source>
        <strain evidence="3">Niue_2</strain>
        <tissue evidence="3">Leaf</tissue>
    </source>
</reference>